<name>A0A5N6LX53_9ASTR</name>
<dbReference type="GO" id="GO:0008270">
    <property type="term" value="F:zinc ion binding"/>
    <property type="evidence" value="ECO:0007669"/>
    <property type="project" value="UniProtKB-KW"/>
</dbReference>
<keyword evidence="7" id="KW-1185">Reference proteome</keyword>
<dbReference type="InterPro" id="IPR004146">
    <property type="entry name" value="DC1"/>
</dbReference>
<dbReference type="EMBL" id="SZYD01000018">
    <property type="protein sequence ID" value="KAD2806199.1"/>
    <property type="molecule type" value="Genomic_DNA"/>
</dbReference>
<proteinExistence type="predicted"/>
<evidence type="ECO:0000259" key="5">
    <source>
        <dbReference type="SMART" id="SM00249"/>
    </source>
</evidence>
<dbReference type="InterPro" id="IPR001965">
    <property type="entry name" value="Znf_PHD"/>
</dbReference>
<protein>
    <recommendedName>
        <fullName evidence="5">Zinc finger PHD-type domain-containing protein</fullName>
    </recommendedName>
</protein>
<dbReference type="InterPro" id="IPR046349">
    <property type="entry name" value="C1-like_sf"/>
</dbReference>
<dbReference type="SUPFAM" id="SSF57889">
    <property type="entry name" value="Cysteine-rich domain"/>
    <property type="match status" value="2"/>
</dbReference>
<dbReference type="InterPro" id="IPR053192">
    <property type="entry name" value="Vacuole_Formation_Reg"/>
</dbReference>
<dbReference type="AlphaFoldDB" id="A0A5N6LX53"/>
<keyword evidence="2" id="KW-0677">Repeat</keyword>
<keyword evidence="4" id="KW-0862">Zinc</keyword>
<sequence>MYEHEHPLNLIDLWSEQLQHEEDEEDGLITKQDFRCLCFRCKEEITWFDRVCNKSFDPDLWIYKCEKCRYYAHLDCATSREEPFMSVLTSSGTGKMTRYYEEADYPNLLHLPFPNPSYSLLKYLFFKEKTSITMLRETETHIAHQHPLILECCTDHNPSSLASSSSRIIKPISFHDPMKSIQLLCDGCLRPITTNPIYMCANEDCNFVLHVWCTRLPVELKSHYSHPQHTRLVLRSKSLDKFFEVFYCDICSLPCNGFVYHCEECAYNIDVNCAFIPEEITHASHPNHLISRVRQGEAYYDCRICGGYIWEEDFTYSCKNCDKFHIHPWCALLTPETTRHRCDKHPMKLSYFPIENHKTEYFCEICEEELNPQLPFYYCSECMQSMHIACAPSILCYETHMANSSGWTTIYEFANVKFGGTYNNTSIHPHPLSFVQGIQTDGRCPECLCRLQYEMIFKCLECEFAIHYMCLKRI</sequence>
<dbReference type="OrthoDB" id="1884766at2759"/>
<evidence type="ECO:0000313" key="6">
    <source>
        <dbReference type="EMBL" id="KAD2806199.1"/>
    </source>
</evidence>
<dbReference type="Proteomes" id="UP000326396">
    <property type="component" value="Linkage Group LG8"/>
</dbReference>
<evidence type="ECO:0000256" key="2">
    <source>
        <dbReference type="ARBA" id="ARBA00022737"/>
    </source>
</evidence>
<organism evidence="6 7">
    <name type="scientific">Mikania micrantha</name>
    <name type="common">bitter vine</name>
    <dbReference type="NCBI Taxonomy" id="192012"/>
    <lineage>
        <taxon>Eukaryota</taxon>
        <taxon>Viridiplantae</taxon>
        <taxon>Streptophyta</taxon>
        <taxon>Embryophyta</taxon>
        <taxon>Tracheophyta</taxon>
        <taxon>Spermatophyta</taxon>
        <taxon>Magnoliopsida</taxon>
        <taxon>eudicotyledons</taxon>
        <taxon>Gunneridae</taxon>
        <taxon>Pentapetalae</taxon>
        <taxon>asterids</taxon>
        <taxon>campanulids</taxon>
        <taxon>Asterales</taxon>
        <taxon>Asteraceae</taxon>
        <taxon>Asteroideae</taxon>
        <taxon>Heliantheae alliance</taxon>
        <taxon>Eupatorieae</taxon>
        <taxon>Mikania</taxon>
    </lineage>
</organism>
<feature type="domain" description="Zinc finger PHD-type" evidence="5">
    <location>
        <begin position="184"/>
        <end position="252"/>
    </location>
</feature>
<evidence type="ECO:0000256" key="1">
    <source>
        <dbReference type="ARBA" id="ARBA00022723"/>
    </source>
</evidence>
<comment type="caution">
    <text evidence="6">The sequence shown here is derived from an EMBL/GenBank/DDBJ whole genome shotgun (WGS) entry which is preliminary data.</text>
</comment>
<gene>
    <name evidence="6" type="ORF">E3N88_39576</name>
</gene>
<dbReference type="PANTHER" id="PTHR32410:SF161">
    <property type="entry name" value="DC1, ZINC FINGER, RING_FYVE_PHD-TYPE-RELATED"/>
    <property type="match status" value="1"/>
</dbReference>
<evidence type="ECO:0000256" key="4">
    <source>
        <dbReference type="ARBA" id="ARBA00022833"/>
    </source>
</evidence>
<evidence type="ECO:0000313" key="7">
    <source>
        <dbReference type="Proteomes" id="UP000326396"/>
    </source>
</evidence>
<dbReference type="Pfam" id="PF03107">
    <property type="entry name" value="C1_2"/>
    <property type="match status" value="2"/>
</dbReference>
<dbReference type="SMART" id="SM00249">
    <property type="entry name" value="PHD"/>
    <property type="match status" value="3"/>
</dbReference>
<feature type="domain" description="Zinc finger PHD-type" evidence="5">
    <location>
        <begin position="362"/>
        <end position="448"/>
    </location>
</feature>
<evidence type="ECO:0000256" key="3">
    <source>
        <dbReference type="ARBA" id="ARBA00022771"/>
    </source>
</evidence>
<reference evidence="6 7" key="1">
    <citation type="submission" date="2019-05" db="EMBL/GenBank/DDBJ databases">
        <title>Mikania micrantha, genome provides insights into the molecular mechanism of rapid growth.</title>
        <authorList>
            <person name="Liu B."/>
        </authorList>
    </citation>
    <scope>NUCLEOTIDE SEQUENCE [LARGE SCALE GENOMIC DNA]</scope>
    <source>
        <strain evidence="6">NLD-2019</strain>
        <tissue evidence="6">Leaf</tissue>
    </source>
</reference>
<accession>A0A5N6LX53</accession>
<feature type="domain" description="Zinc finger PHD-type" evidence="5">
    <location>
        <begin position="301"/>
        <end position="346"/>
    </location>
</feature>
<keyword evidence="1" id="KW-0479">Metal-binding</keyword>
<keyword evidence="3" id="KW-0863">Zinc-finger</keyword>
<dbReference type="PANTHER" id="PTHR32410">
    <property type="entry name" value="CYSTEINE/HISTIDINE-RICH C1 DOMAIN FAMILY PROTEIN"/>
    <property type="match status" value="1"/>
</dbReference>